<gene>
    <name evidence="2" type="ORF">BU16DRAFT_622967</name>
</gene>
<dbReference type="PANTHER" id="PTHR37017:SF13">
    <property type="entry name" value="AB HYDROLASE-1 DOMAIN-CONTAINING PROTEIN"/>
    <property type="match status" value="1"/>
</dbReference>
<keyword evidence="3" id="KW-1185">Reference proteome</keyword>
<sequence length="254" mass="27112">MSSTNPTILIVPGSFSPPYFYTPISDSLRAAGYDTYVIYLPSIGRKPGPAPTMLDDAAYIADAATKVADEGKDILLVAHSYGGIPATQAIKGLAKTQRKQAGKAGGIVRLAYLSALAPLVGGTAGAALEGCDFSYCRIDGAWMYHDIVPSATFNFSDLPEAEGQAWARKFENHSAVTFAGELTYPGYEDVEISWLICKNDKTVPPSFQQGFIDGIEKATGKKVVVDEIDTGHCPNASAPEKVVEWIKKAAQEKA</sequence>
<feature type="domain" description="AB hydrolase-1" evidence="1">
    <location>
        <begin position="8"/>
        <end position="244"/>
    </location>
</feature>
<dbReference type="OrthoDB" id="1263307at2759"/>
<dbReference type="InterPro" id="IPR000073">
    <property type="entry name" value="AB_hydrolase_1"/>
</dbReference>
<dbReference type="InterPro" id="IPR029058">
    <property type="entry name" value="AB_hydrolase_fold"/>
</dbReference>
<dbReference type="Pfam" id="PF12697">
    <property type="entry name" value="Abhydrolase_6"/>
    <property type="match status" value="1"/>
</dbReference>
<reference evidence="2" key="1">
    <citation type="journal article" date="2020" name="Stud. Mycol.">
        <title>101 Dothideomycetes genomes: a test case for predicting lifestyles and emergence of pathogens.</title>
        <authorList>
            <person name="Haridas S."/>
            <person name="Albert R."/>
            <person name="Binder M."/>
            <person name="Bloem J."/>
            <person name="Labutti K."/>
            <person name="Salamov A."/>
            <person name="Andreopoulos B."/>
            <person name="Baker S."/>
            <person name="Barry K."/>
            <person name="Bills G."/>
            <person name="Bluhm B."/>
            <person name="Cannon C."/>
            <person name="Castanera R."/>
            <person name="Culley D."/>
            <person name="Daum C."/>
            <person name="Ezra D."/>
            <person name="Gonzalez J."/>
            <person name="Henrissat B."/>
            <person name="Kuo A."/>
            <person name="Liang C."/>
            <person name="Lipzen A."/>
            <person name="Lutzoni F."/>
            <person name="Magnuson J."/>
            <person name="Mondo S."/>
            <person name="Nolan M."/>
            <person name="Ohm R."/>
            <person name="Pangilinan J."/>
            <person name="Park H.-J."/>
            <person name="Ramirez L."/>
            <person name="Alfaro M."/>
            <person name="Sun H."/>
            <person name="Tritt A."/>
            <person name="Yoshinaga Y."/>
            <person name="Zwiers L.-H."/>
            <person name="Turgeon B."/>
            <person name="Goodwin S."/>
            <person name="Spatafora J."/>
            <person name="Crous P."/>
            <person name="Grigoriev I."/>
        </authorList>
    </citation>
    <scope>NUCLEOTIDE SEQUENCE</scope>
    <source>
        <strain evidence="2">CBS 269.34</strain>
    </source>
</reference>
<evidence type="ECO:0000313" key="2">
    <source>
        <dbReference type="EMBL" id="KAF2489457.1"/>
    </source>
</evidence>
<accession>A0A6A6QDB6</accession>
<name>A0A6A6QDB6_9PEZI</name>
<keyword evidence="2" id="KW-0378">Hydrolase</keyword>
<evidence type="ECO:0000259" key="1">
    <source>
        <dbReference type="Pfam" id="PF12697"/>
    </source>
</evidence>
<dbReference type="EMBL" id="MU004199">
    <property type="protein sequence ID" value="KAF2489457.1"/>
    <property type="molecule type" value="Genomic_DNA"/>
</dbReference>
<dbReference type="InterPro" id="IPR052897">
    <property type="entry name" value="Sec-Metab_Biosynth_Hydrolase"/>
</dbReference>
<dbReference type="AlphaFoldDB" id="A0A6A6QDB6"/>
<dbReference type="Proteomes" id="UP000799750">
    <property type="component" value="Unassembled WGS sequence"/>
</dbReference>
<organism evidence="2 3">
    <name type="scientific">Lophium mytilinum</name>
    <dbReference type="NCBI Taxonomy" id="390894"/>
    <lineage>
        <taxon>Eukaryota</taxon>
        <taxon>Fungi</taxon>
        <taxon>Dikarya</taxon>
        <taxon>Ascomycota</taxon>
        <taxon>Pezizomycotina</taxon>
        <taxon>Dothideomycetes</taxon>
        <taxon>Pleosporomycetidae</taxon>
        <taxon>Mytilinidiales</taxon>
        <taxon>Mytilinidiaceae</taxon>
        <taxon>Lophium</taxon>
    </lineage>
</organism>
<dbReference type="GO" id="GO:0016787">
    <property type="term" value="F:hydrolase activity"/>
    <property type="evidence" value="ECO:0007669"/>
    <property type="project" value="UniProtKB-KW"/>
</dbReference>
<dbReference type="Gene3D" id="3.40.50.1820">
    <property type="entry name" value="alpha/beta hydrolase"/>
    <property type="match status" value="1"/>
</dbReference>
<protein>
    <submittedName>
        <fullName evidence="2">Alpha/beta-hydrolase</fullName>
    </submittedName>
</protein>
<proteinExistence type="predicted"/>
<evidence type="ECO:0000313" key="3">
    <source>
        <dbReference type="Proteomes" id="UP000799750"/>
    </source>
</evidence>
<dbReference type="SUPFAM" id="SSF53474">
    <property type="entry name" value="alpha/beta-Hydrolases"/>
    <property type="match status" value="1"/>
</dbReference>
<dbReference type="PANTHER" id="PTHR37017">
    <property type="entry name" value="AB HYDROLASE-1 DOMAIN-CONTAINING PROTEIN-RELATED"/>
    <property type="match status" value="1"/>
</dbReference>